<dbReference type="Pfam" id="PF21307">
    <property type="entry name" value="Glyco_hydro_95_C"/>
    <property type="match status" value="1"/>
</dbReference>
<dbReference type="PANTHER" id="PTHR31084:SF0">
    <property type="entry name" value="ALPHA-L-FUCOSIDASE 2"/>
    <property type="match status" value="1"/>
</dbReference>
<dbReference type="Gene3D" id="2.70.98.50">
    <property type="entry name" value="putative glycoside hydrolase family protein from bacillus halodurans"/>
    <property type="match status" value="1"/>
</dbReference>
<dbReference type="EMBL" id="BAAAHK010000004">
    <property type="protein sequence ID" value="GAA0933913.1"/>
    <property type="molecule type" value="Genomic_DNA"/>
</dbReference>
<accession>A0ABP4ACE7</accession>
<keyword evidence="5" id="KW-1185">Reference proteome</keyword>
<feature type="domain" description="Alpha fucosidase A-like C-terminal" evidence="2">
    <location>
        <begin position="694"/>
        <end position="755"/>
    </location>
</feature>
<dbReference type="InterPro" id="IPR008928">
    <property type="entry name" value="6-hairpin_glycosidase_sf"/>
</dbReference>
<dbReference type="InterPro" id="IPR054363">
    <property type="entry name" value="GH95_cat"/>
</dbReference>
<evidence type="ECO:0000313" key="5">
    <source>
        <dbReference type="Proteomes" id="UP001500542"/>
    </source>
</evidence>
<feature type="domain" description="Glycosyl hydrolase family 95 N-terminal" evidence="1">
    <location>
        <begin position="21"/>
        <end position="255"/>
    </location>
</feature>
<keyword evidence="4" id="KW-0378">Hydrolase</keyword>
<organism evidence="4 5">
    <name type="scientific">Kribbella koreensis</name>
    <dbReference type="NCBI Taxonomy" id="57909"/>
    <lineage>
        <taxon>Bacteria</taxon>
        <taxon>Bacillati</taxon>
        <taxon>Actinomycetota</taxon>
        <taxon>Actinomycetes</taxon>
        <taxon>Propionibacteriales</taxon>
        <taxon>Kribbellaceae</taxon>
        <taxon>Kribbella</taxon>
    </lineage>
</organism>
<name>A0ABP4ACE7_9ACTN</name>
<dbReference type="InterPro" id="IPR049053">
    <property type="entry name" value="AFCA-like_C"/>
</dbReference>
<feature type="domain" description="Glycosyl hydrolase family 95 catalytic" evidence="3">
    <location>
        <begin position="274"/>
        <end position="691"/>
    </location>
</feature>
<dbReference type="PANTHER" id="PTHR31084">
    <property type="entry name" value="ALPHA-L-FUCOSIDASE 2"/>
    <property type="match status" value="1"/>
</dbReference>
<dbReference type="Pfam" id="PF22124">
    <property type="entry name" value="Glyco_hydro_95_cat"/>
    <property type="match status" value="1"/>
</dbReference>
<dbReference type="GO" id="GO:0016787">
    <property type="term" value="F:hydrolase activity"/>
    <property type="evidence" value="ECO:0007669"/>
    <property type="project" value="UniProtKB-KW"/>
</dbReference>
<dbReference type="Pfam" id="PF14498">
    <property type="entry name" value="Glyco_hyd_65N_2"/>
    <property type="match status" value="1"/>
</dbReference>
<dbReference type="InterPro" id="IPR027414">
    <property type="entry name" value="GH95_N_dom"/>
</dbReference>
<dbReference type="Gene3D" id="1.50.10.10">
    <property type="match status" value="1"/>
</dbReference>
<evidence type="ECO:0000259" key="1">
    <source>
        <dbReference type="Pfam" id="PF14498"/>
    </source>
</evidence>
<dbReference type="SUPFAM" id="SSF48208">
    <property type="entry name" value="Six-hairpin glycosidases"/>
    <property type="match status" value="1"/>
</dbReference>
<proteinExistence type="predicted"/>
<comment type="caution">
    <text evidence="4">The sequence shown here is derived from an EMBL/GenBank/DDBJ whole genome shotgun (WGS) entry which is preliminary data.</text>
</comment>
<dbReference type="InterPro" id="IPR013780">
    <property type="entry name" value="Glyco_hydro_b"/>
</dbReference>
<protein>
    <submittedName>
        <fullName evidence="4">Glycoside hydrolase family 95 protein</fullName>
    </submittedName>
</protein>
<evidence type="ECO:0000259" key="3">
    <source>
        <dbReference type="Pfam" id="PF22124"/>
    </source>
</evidence>
<dbReference type="PIRSF" id="PIRSF007663">
    <property type="entry name" value="UCP007663"/>
    <property type="match status" value="1"/>
</dbReference>
<evidence type="ECO:0000259" key="2">
    <source>
        <dbReference type="Pfam" id="PF21307"/>
    </source>
</evidence>
<dbReference type="Gene3D" id="2.60.40.1180">
    <property type="entry name" value="Golgi alpha-mannosidase II"/>
    <property type="match status" value="1"/>
</dbReference>
<evidence type="ECO:0000313" key="4">
    <source>
        <dbReference type="EMBL" id="GAA0933913.1"/>
    </source>
</evidence>
<reference evidence="5" key="1">
    <citation type="journal article" date="2019" name="Int. J. Syst. Evol. Microbiol.">
        <title>The Global Catalogue of Microorganisms (GCM) 10K type strain sequencing project: providing services to taxonomists for standard genome sequencing and annotation.</title>
        <authorList>
            <consortium name="The Broad Institute Genomics Platform"/>
            <consortium name="The Broad Institute Genome Sequencing Center for Infectious Disease"/>
            <person name="Wu L."/>
            <person name="Ma J."/>
        </authorList>
    </citation>
    <scope>NUCLEOTIDE SEQUENCE [LARGE SCALE GENOMIC DNA]</scope>
    <source>
        <strain evidence="5">JCM 10977</strain>
    </source>
</reference>
<dbReference type="RefSeq" id="WP_343967153.1">
    <property type="nucleotide sequence ID" value="NZ_BAAAHK010000004.1"/>
</dbReference>
<gene>
    <name evidence="4" type="ORF">GCM10009554_19530</name>
</gene>
<dbReference type="InterPro" id="IPR016518">
    <property type="entry name" value="Alpha-L-fucosidase"/>
</dbReference>
<dbReference type="InterPro" id="IPR012341">
    <property type="entry name" value="6hp_glycosidase-like_sf"/>
</dbReference>
<sequence>MLSYSVVEASPSVGAFEAGRLWYSRPAERWFEALPIGNGRLGAMVYSGDRVERIQLSESTAWSGAASTTDVSPTALENLPAIRQLLLDGQYAAAQALAGEHLLGQPTAFGTNVQLPELLVEFAVDGQTTSYERSLDLTDAIVRTRFERGGIVFEREAFASHADSVIVVRLTNSSPVDFTISFSDGKIPATVSADGDTLRLLGHAHESLHSDGSTGATVDIRARVTTDGSTVASDNHLAVTGATSATLLIAIGTDWLGADPAERSARLVVNAAGYPTLRQAHLDDYRPLISRVALDIGRTGEAVRELPTDERRELLAKGGEDPELLALYFQFGRYLTIAGSRADSPLPLALQGLWNDGLASGGPWTNDFHLDINTQQNYWAAEITGLGESQLPLFDWIDRLRSSGQRTARELYGVPGWVSHTVSNAWGYSAPGWGLGWGMHVTSGIWISLQLWEHFEYNRDLTFLETRAYPVLRDAAEFFLAYLTEDPATGLLLSGPSDSPENWYLTPDGEQCSLSMGNTCDTVLIEALFRICSEASVLLDTDDTFRSHLEAARKKLPPFQIGKYGQLQEWLTDFDEAVPSHRHTSHLIALYPERQITPREHPELAAACETTIIRRQAADGWEQTEWVEANLMAYYARLLNGDQALSHYRALISDASESNLLSYSVAGIAGVTENIYATDGNTGATGALAELFLQSTADEIELLPALPSAWPTGEIRGLRARGGFTVDLAWREGRLTTARITALTPNQSARIRYRDDLVELLITDTVELTPW</sequence>
<dbReference type="Proteomes" id="UP001500542">
    <property type="component" value="Unassembled WGS sequence"/>
</dbReference>